<evidence type="ECO:0000256" key="3">
    <source>
        <dbReference type="SAM" id="SignalP"/>
    </source>
</evidence>
<dbReference type="AlphaFoldDB" id="G9NJW3"/>
<feature type="signal peptide" evidence="3">
    <location>
        <begin position="1"/>
        <end position="23"/>
    </location>
</feature>
<feature type="region of interest" description="Disordered" evidence="1">
    <location>
        <begin position="212"/>
        <end position="250"/>
    </location>
</feature>
<dbReference type="EMBL" id="ABDG02000017">
    <property type="protein sequence ID" value="EHK49185.1"/>
    <property type="molecule type" value="Genomic_DNA"/>
</dbReference>
<keyword evidence="2" id="KW-0812">Transmembrane</keyword>
<evidence type="ECO:0000256" key="2">
    <source>
        <dbReference type="SAM" id="Phobius"/>
    </source>
</evidence>
<evidence type="ECO:0000256" key="1">
    <source>
        <dbReference type="SAM" id="MobiDB-lite"/>
    </source>
</evidence>
<proteinExistence type="predicted"/>
<dbReference type="HOGENOM" id="CLU_094290_0_0_1"/>
<dbReference type="STRING" id="452589.G9NJW3"/>
<keyword evidence="3" id="KW-0732">Signal</keyword>
<keyword evidence="2" id="KW-0472">Membrane</keyword>
<dbReference type="GeneID" id="25786509"/>
<feature type="transmembrane region" description="Helical" evidence="2">
    <location>
        <begin position="176"/>
        <end position="200"/>
    </location>
</feature>
<sequence length="264" mass="27976">MNSNLITFVTAAISLSTLSGASSQCYFPNSKPTEDYGYTYQPCGGRNTTWQQCCDSDTDICVENGLCKHLEDNTTREYDYRAGCMNADWSECPQVCLEVSASSPVLVKKCPSGDYCCMVKGATSECCLDDSRQFDLSDHNPNAKNTTGAAGSGNEGMQNGKDASGGSGCKPSRVTIGAAVGGAVGGLAIIGGVFCVWLYLRKKRAKQEKKAIAQSEALSPPEMKQALEAGAGSMTGRKDTSEADMKDHPSVVEMDSAVVYELGD</sequence>
<feature type="region of interest" description="Disordered" evidence="1">
    <location>
        <begin position="138"/>
        <end position="166"/>
    </location>
</feature>
<reference evidence="4 5" key="1">
    <citation type="journal article" date="2011" name="Genome Biol.">
        <title>Comparative genome sequence analysis underscores mycoparasitism as the ancestral life style of Trichoderma.</title>
        <authorList>
            <person name="Kubicek C.P."/>
            <person name="Herrera-Estrella A."/>
            <person name="Seidl-Seiboth V."/>
            <person name="Martinez D.A."/>
            <person name="Druzhinina I.S."/>
            <person name="Thon M."/>
            <person name="Zeilinger S."/>
            <person name="Casas-Flores S."/>
            <person name="Horwitz B.A."/>
            <person name="Mukherjee P.K."/>
            <person name="Mukherjee M."/>
            <person name="Kredics L."/>
            <person name="Alcaraz L.D."/>
            <person name="Aerts A."/>
            <person name="Antal Z."/>
            <person name="Atanasova L."/>
            <person name="Cervantes-Badillo M.G."/>
            <person name="Challacombe J."/>
            <person name="Chertkov O."/>
            <person name="McCluskey K."/>
            <person name="Coulpier F."/>
            <person name="Deshpande N."/>
            <person name="von Doehren H."/>
            <person name="Ebbole D.J."/>
            <person name="Esquivel-Naranjo E.U."/>
            <person name="Fekete E."/>
            <person name="Flipphi M."/>
            <person name="Glaser F."/>
            <person name="Gomez-Rodriguez E.Y."/>
            <person name="Gruber S."/>
            <person name="Han C."/>
            <person name="Henrissat B."/>
            <person name="Hermosa R."/>
            <person name="Hernandez-Onate M."/>
            <person name="Karaffa L."/>
            <person name="Kosti I."/>
            <person name="Le Crom S."/>
            <person name="Lindquist E."/>
            <person name="Lucas S."/>
            <person name="Luebeck M."/>
            <person name="Luebeck P.S."/>
            <person name="Margeot A."/>
            <person name="Metz B."/>
            <person name="Misra M."/>
            <person name="Nevalainen H."/>
            <person name="Omann M."/>
            <person name="Packer N."/>
            <person name="Perrone G."/>
            <person name="Uresti-Rivera E.E."/>
            <person name="Salamov A."/>
            <person name="Schmoll M."/>
            <person name="Seiboth B."/>
            <person name="Shapiro H."/>
            <person name="Sukno S."/>
            <person name="Tamayo-Ramos J.A."/>
            <person name="Tisch D."/>
            <person name="Wiest A."/>
            <person name="Wilkinson H.H."/>
            <person name="Zhang M."/>
            <person name="Coutinho P.M."/>
            <person name="Kenerley C.M."/>
            <person name="Monte E."/>
            <person name="Baker S.E."/>
            <person name="Grigoriev I.V."/>
        </authorList>
    </citation>
    <scope>NUCLEOTIDE SEQUENCE [LARGE SCALE GENOMIC DNA]</scope>
    <source>
        <strain evidence="5">ATCC 20476 / IMI 206040</strain>
    </source>
</reference>
<name>G9NJW3_HYPAI</name>
<dbReference type="eggNOG" id="ENOG502RVXC">
    <property type="taxonomic scope" value="Eukaryota"/>
</dbReference>
<dbReference type="OMA" id="TDICVEN"/>
<gene>
    <name evidence="4" type="ORF">TRIATDRAFT_92277</name>
</gene>
<organism evidence="4 5">
    <name type="scientific">Hypocrea atroviridis (strain ATCC 20476 / IMI 206040)</name>
    <name type="common">Trichoderma atroviride</name>
    <dbReference type="NCBI Taxonomy" id="452589"/>
    <lineage>
        <taxon>Eukaryota</taxon>
        <taxon>Fungi</taxon>
        <taxon>Dikarya</taxon>
        <taxon>Ascomycota</taxon>
        <taxon>Pezizomycotina</taxon>
        <taxon>Sordariomycetes</taxon>
        <taxon>Hypocreomycetidae</taxon>
        <taxon>Hypocreales</taxon>
        <taxon>Hypocreaceae</taxon>
        <taxon>Trichoderma</taxon>
    </lineage>
</organism>
<comment type="caution">
    <text evidence="4">The sequence shown here is derived from an EMBL/GenBank/DDBJ whole genome shotgun (WGS) entry which is preliminary data.</text>
</comment>
<accession>G9NJW3</accession>
<dbReference type="OrthoDB" id="5215637at2759"/>
<feature type="chain" id="PRO_5003524538" description="Mid2 domain-containing protein" evidence="3">
    <location>
        <begin position="24"/>
        <end position="264"/>
    </location>
</feature>
<evidence type="ECO:0000313" key="4">
    <source>
        <dbReference type="EMBL" id="EHK49185.1"/>
    </source>
</evidence>
<dbReference type="Proteomes" id="UP000005426">
    <property type="component" value="Unassembled WGS sequence"/>
</dbReference>
<feature type="compositionally biased region" description="Polar residues" evidence="1">
    <location>
        <begin position="139"/>
        <end position="149"/>
    </location>
</feature>
<protein>
    <recommendedName>
        <fullName evidence="6">Mid2 domain-containing protein</fullName>
    </recommendedName>
</protein>
<evidence type="ECO:0000313" key="5">
    <source>
        <dbReference type="Proteomes" id="UP000005426"/>
    </source>
</evidence>
<feature type="compositionally biased region" description="Basic and acidic residues" evidence="1">
    <location>
        <begin position="236"/>
        <end position="250"/>
    </location>
</feature>
<keyword evidence="2" id="KW-1133">Transmembrane helix</keyword>
<keyword evidence="5" id="KW-1185">Reference proteome</keyword>
<evidence type="ECO:0008006" key="6">
    <source>
        <dbReference type="Google" id="ProtNLM"/>
    </source>
</evidence>
<dbReference type="KEGG" id="tatv:25786509"/>